<dbReference type="AlphaFoldDB" id="A0A0N9HW70"/>
<gene>
    <name evidence="2" type="ORF">AOZ06_03155</name>
</gene>
<comment type="similarity">
    <text evidence="1">Belongs to the asp23 family.</text>
</comment>
<keyword evidence="3" id="KW-1185">Reference proteome</keyword>
<name>A0A0N9HW70_9PSEU</name>
<organism evidence="2 3">
    <name type="scientific">Kibdelosporangium phytohabitans</name>
    <dbReference type="NCBI Taxonomy" id="860235"/>
    <lineage>
        <taxon>Bacteria</taxon>
        <taxon>Bacillati</taxon>
        <taxon>Actinomycetota</taxon>
        <taxon>Actinomycetes</taxon>
        <taxon>Pseudonocardiales</taxon>
        <taxon>Pseudonocardiaceae</taxon>
        <taxon>Kibdelosporangium</taxon>
    </lineage>
</organism>
<reference evidence="2 3" key="1">
    <citation type="submission" date="2015-07" db="EMBL/GenBank/DDBJ databases">
        <title>Genome sequencing of Kibdelosporangium phytohabitans.</title>
        <authorList>
            <person name="Qin S."/>
            <person name="Xing K."/>
        </authorList>
    </citation>
    <scope>NUCLEOTIDE SEQUENCE [LARGE SCALE GENOMIC DNA]</scope>
    <source>
        <strain evidence="2 3">KLBMP1111</strain>
    </source>
</reference>
<dbReference type="InterPro" id="IPR005531">
    <property type="entry name" value="Asp23"/>
</dbReference>
<dbReference type="OrthoDB" id="4570226at2"/>
<evidence type="ECO:0008006" key="4">
    <source>
        <dbReference type="Google" id="ProtNLM"/>
    </source>
</evidence>
<sequence>MTEGVCVFESVVSGSVVAAVAVNAANGVSGVRVQPGLSDLAGSVARLARQRVKGLDPAPTEGVRVRFEPDGSAAIEVSIAISGQDQAAVTARLVQAAVTKDVRTATGLAVRSVLVSIFDIDVPRRTP</sequence>
<protein>
    <recommendedName>
        <fullName evidence="4">Asp23/Gls24 family envelope stress response protein</fullName>
    </recommendedName>
</protein>
<accession>A0A0N9HW70</accession>
<dbReference type="EMBL" id="CP012752">
    <property type="protein sequence ID" value="ALG06048.1"/>
    <property type="molecule type" value="Genomic_DNA"/>
</dbReference>
<dbReference type="KEGG" id="kphy:AOZ06_03155"/>
<dbReference type="Proteomes" id="UP000063699">
    <property type="component" value="Chromosome"/>
</dbReference>
<dbReference type="Pfam" id="PF03780">
    <property type="entry name" value="Asp23"/>
    <property type="match status" value="1"/>
</dbReference>
<proteinExistence type="inferred from homology"/>
<evidence type="ECO:0000313" key="3">
    <source>
        <dbReference type="Proteomes" id="UP000063699"/>
    </source>
</evidence>
<dbReference type="STRING" id="860235.AOZ06_03155"/>
<evidence type="ECO:0000256" key="1">
    <source>
        <dbReference type="ARBA" id="ARBA00005721"/>
    </source>
</evidence>
<evidence type="ECO:0000313" key="2">
    <source>
        <dbReference type="EMBL" id="ALG06048.1"/>
    </source>
</evidence>